<organism evidence="3 4">
    <name type="scientific">Sulfidibacter corallicola</name>
    <dbReference type="NCBI Taxonomy" id="2818388"/>
    <lineage>
        <taxon>Bacteria</taxon>
        <taxon>Pseudomonadati</taxon>
        <taxon>Acidobacteriota</taxon>
        <taxon>Holophagae</taxon>
        <taxon>Acanthopleuribacterales</taxon>
        <taxon>Acanthopleuribacteraceae</taxon>
        <taxon>Sulfidibacter</taxon>
    </lineage>
</organism>
<dbReference type="PANTHER" id="PTHR36305">
    <property type="entry name" value="PHOSPHATIDYLGLYCEROPHOSPHATASE A"/>
    <property type="match status" value="1"/>
</dbReference>
<proteinExistence type="predicted"/>
<dbReference type="InterPro" id="IPR036681">
    <property type="entry name" value="PgpA-like_sf"/>
</dbReference>
<dbReference type="CDD" id="cd06971">
    <property type="entry name" value="PgpA"/>
    <property type="match status" value="1"/>
</dbReference>
<keyword evidence="1" id="KW-0812">Transmembrane</keyword>
<dbReference type="PANTHER" id="PTHR36305:SF1">
    <property type="entry name" value="PHOSPHATIDYLGLYCEROPHOSPHATASE A"/>
    <property type="match status" value="1"/>
</dbReference>
<dbReference type="Pfam" id="PF04608">
    <property type="entry name" value="PgpA"/>
    <property type="match status" value="1"/>
</dbReference>
<feature type="domain" description="YutG/PgpA" evidence="2">
    <location>
        <begin position="33"/>
        <end position="170"/>
    </location>
</feature>
<dbReference type="GO" id="GO:0006629">
    <property type="term" value="P:lipid metabolic process"/>
    <property type="evidence" value="ECO:0007669"/>
    <property type="project" value="InterPro"/>
</dbReference>
<dbReference type="Proteomes" id="UP000663929">
    <property type="component" value="Chromosome"/>
</dbReference>
<evidence type="ECO:0000313" key="3">
    <source>
        <dbReference type="EMBL" id="QTD54104.1"/>
    </source>
</evidence>
<sequence length="175" mass="19197">MPSPSPPSPAGNPSDNRTPPPQHPILHFINYNVATVCGVGLSPIAPGTVGSAAALLLIWLFYPAYGWAQVLLLFAVTALACYSANWLAEALDTKDPSLVVVDELAGMLATFLFIPQPYDWKVLIAGFLLFRLFDIWKPWPVNRLERLPGGFGIVLDDVMAGFYATSLLHLGLWYW</sequence>
<dbReference type="PIRSF" id="PIRSF006162">
    <property type="entry name" value="PgpA"/>
    <property type="match status" value="1"/>
</dbReference>
<feature type="transmembrane region" description="Helical" evidence="1">
    <location>
        <begin position="108"/>
        <end position="130"/>
    </location>
</feature>
<feature type="transmembrane region" description="Helical" evidence="1">
    <location>
        <begin position="44"/>
        <end position="62"/>
    </location>
</feature>
<dbReference type="InterPro" id="IPR026037">
    <property type="entry name" value="PgpA"/>
</dbReference>
<evidence type="ECO:0000259" key="2">
    <source>
        <dbReference type="Pfam" id="PF04608"/>
    </source>
</evidence>
<gene>
    <name evidence="3" type="ORF">J3U87_16790</name>
</gene>
<feature type="transmembrane region" description="Helical" evidence="1">
    <location>
        <begin position="69"/>
        <end position="88"/>
    </location>
</feature>
<keyword evidence="1" id="KW-0472">Membrane</keyword>
<evidence type="ECO:0000313" key="4">
    <source>
        <dbReference type="Proteomes" id="UP000663929"/>
    </source>
</evidence>
<dbReference type="GO" id="GO:0008962">
    <property type="term" value="F:phosphatidylglycerophosphatase activity"/>
    <property type="evidence" value="ECO:0007669"/>
    <property type="project" value="InterPro"/>
</dbReference>
<keyword evidence="1" id="KW-1133">Transmembrane helix</keyword>
<evidence type="ECO:0000256" key="1">
    <source>
        <dbReference type="SAM" id="Phobius"/>
    </source>
</evidence>
<dbReference type="AlphaFoldDB" id="A0A8A4TYE1"/>
<dbReference type="RefSeq" id="WP_237384203.1">
    <property type="nucleotide sequence ID" value="NZ_CP071793.1"/>
</dbReference>
<feature type="transmembrane region" description="Helical" evidence="1">
    <location>
        <begin position="151"/>
        <end position="174"/>
    </location>
</feature>
<accession>A0A8A4TYE1</accession>
<dbReference type="SUPFAM" id="SSF101307">
    <property type="entry name" value="YutG-like"/>
    <property type="match status" value="1"/>
</dbReference>
<dbReference type="EMBL" id="CP071793">
    <property type="protein sequence ID" value="QTD54104.1"/>
    <property type="molecule type" value="Genomic_DNA"/>
</dbReference>
<reference evidence="3" key="1">
    <citation type="submission" date="2021-03" db="EMBL/GenBank/DDBJ databases">
        <title>Acanthopleuribacteraceae sp. M133.</title>
        <authorList>
            <person name="Wang G."/>
        </authorList>
    </citation>
    <scope>NUCLEOTIDE SEQUENCE</scope>
    <source>
        <strain evidence="3">M133</strain>
    </source>
</reference>
<protein>
    <submittedName>
        <fullName evidence="3">Phosphatidylglycerophosphatase A</fullName>
    </submittedName>
</protein>
<dbReference type="KEGG" id="scor:J3U87_16790"/>
<name>A0A8A4TYE1_SULCO</name>
<keyword evidence="4" id="KW-1185">Reference proteome</keyword>
<dbReference type="InterPro" id="IPR007686">
    <property type="entry name" value="YutG/PgpA"/>
</dbReference>